<feature type="region of interest" description="Disordered" evidence="1">
    <location>
        <begin position="165"/>
        <end position="214"/>
    </location>
</feature>
<protein>
    <recommendedName>
        <fullName evidence="2">PKD domain-containing protein</fullName>
    </recommendedName>
</protein>
<dbReference type="InterPro" id="IPR022409">
    <property type="entry name" value="PKD/Chitinase_dom"/>
</dbReference>
<dbReference type="Pfam" id="PF00801">
    <property type="entry name" value="PKD"/>
    <property type="match status" value="1"/>
</dbReference>
<dbReference type="EMBL" id="MHTJ01000002">
    <property type="protein sequence ID" value="OHA58984.1"/>
    <property type="molecule type" value="Genomic_DNA"/>
</dbReference>
<accession>A0A1G2QEJ1</accession>
<dbReference type="STRING" id="1802438.A2571_01240"/>
<sequence>MKIAAISQFKKFKVKFWPSGWLGSTGKVVMFILFFILVPNIGLAAPAMTEYKLNSGSSDVRLNPSRGDTVAISLTADTAVKFNTIALCLTTDATCSRTTAAKYFSQTNSYSTAVSKVWDGKKSSGEAVDAGDYKVKVTMAVEGVAETSFVELSLPLIIVDPSYTGGAGDDGTDGEDDGGSDIGNEAGGNPAGGNSDSSSGSSASSYSAHNSPTAAKVSKVAKTSELSAGRPRLAVVNSPVTFEVPELSKFAVAKLKWSFGDGVSVRGRKAEHIYRQPGDYVVVLNAKSDEGEEVARTTVKVIPATFTINCATSKEFNITNSGAYEMNLGGWRLKQEQNNFTIAIDTILLPGSTLIFDSTLLGFTINTENYIEFVAPNGAVAGGCRGGQPLVNSNKADLVPKIEIDSETEIVVEKLATTKETIVKEVEEVEEPADSKIIATKKITQTASASQAGEVLVLKRPSGNFFSRILNWPSTVKRAVVDLIR</sequence>
<dbReference type="Gene3D" id="2.60.40.10">
    <property type="entry name" value="Immunoglobulins"/>
    <property type="match status" value="1"/>
</dbReference>
<dbReference type="Gene3D" id="2.60.40.4070">
    <property type="match status" value="1"/>
</dbReference>
<dbReference type="PROSITE" id="PS50093">
    <property type="entry name" value="PKD"/>
    <property type="match status" value="1"/>
</dbReference>
<feature type="compositionally biased region" description="Low complexity" evidence="1">
    <location>
        <begin position="192"/>
        <end position="211"/>
    </location>
</feature>
<dbReference type="InterPro" id="IPR000601">
    <property type="entry name" value="PKD_dom"/>
</dbReference>
<dbReference type="SMART" id="SM00089">
    <property type="entry name" value="PKD"/>
    <property type="match status" value="1"/>
</dbReference>
<dbReference type="Proteomes" id="UP000177043">
    <property type="component" value="Unassembled WGS sequence"/>
</dbReference>
<dbReference type="SUPFAM" id="SSF49299">
    <property type="entry name" value="PKD domain"/>
    <property type="match status" value="1"/>
</dbReference>
<reference evidence="3 4" key="1">
    <citation type="journal article" date="2016" name="Nat. Commun.">
        <title>Thousands of microbial genomes shed light on interconnected biogeochemical processes in an aquifer system.</title>
        <authorList>
            <person name="Anantharaman K."/>
            <person name="Brown C.T."/>
            <person name="Hug L.A."/>
            <person name="Sharon I."/>
            <person name="Castelle C.J."/>
            <person name="Probst A.J."/>
            <person name="Thomas B.C."/>
            <person name="Singh A."/>
            <person name="Wilkins M.J."/>
            <person name="Karaoz U."/>
            <person name="Brodie E.L."/>
            <person name="Williams K.H."/>
            <person name="Hubbard S.S."/>
            <person name="Banfield J.F."/>
        </authorList>
    </citation>
    <scope>NUCLEOTIDE SEQUENCE [LARGE SCALE GENOMIC DNA]</scope>
</reference>
<gene>
    <name evidence="3" type="ORF">A2571_01240</name>
</gene>
<proteinExistence type="predicted"/>
<evidence type="ECO:0000313" key="3">
    <source>
        <dbReference type="EMBL" id="OHA58984.1"/>
    </source>
</evidence>
<name>A0A1G2QEJ1_9BACT</name>
<feature type="domain" description="PKD" evidence="2">
    <location>
        <begin position="256"/>
        <end position="301"/>
    </location>
</feature>
<organism evidence="3 4">
    <name type="scientific">Candidatus Vogelbacteria bacterium RIFOXYD1_FULL_44_32</name>
    <dbReference type="NCBI Taxonomy" id="1802438"/>
    <lineage>
        <taxon>Bacteria</taxon>
        <taxon>Candidatus Vogeliibacteriota</taxon>
    </lineage>
</organism>
<dbReference type="InterPro" id="IPR035986">
    <property type="entry name" value="PKD_dom_sf"/>
</dbReference>
<dbReference type="CDD" id="cd00146">
    <property type="entry name" value="PKD"/>
    <property type="match status" value="1"/>
</dbReference>
<evidence type="ECO:0000256" key="1">
    <source>
        <dbReference type="SAM" id="MobiDB-lite"/>
    </source>
</evidence>
<evidence type="ECO:0000259" key="2">
    <source>
        <dbReference type="PROSITE" id="PS50093"/>
    </source>
</evidence>
<dbReference type="InterPro" id="IPR013783">
    <property type="entry name" value="Ig-like_fold"/>
</dbReference>
<dbReference type="AlphaFoldDB" id="A0A1G2QEJ1"/>
<comment type="caution">
    <text evidence="3">The sequence shown here is derived from an EMBL/GenBank/DDBJ whole genome shotgun (WGS) entry which is preliminary data.</text>
</comment>
<feature type="compositionally biased region" description="Acidic residues" evidence="1">
    <location>
        <begin position="170"/>
        <end position="179"/>
    </location>
</feature>
<evidence type="ECO:0000313" key="4">
    <source>
        <dbReference type="Proteomes" id="UP000177043"/>
    </source>
</evidence>